<reference evidence="2" key="1">
    <citation type="submission" date="2018-06" db="EMBL/GenBank/DDBJ databases">
        <authorList>
            <person name="Zhirakovskaya E."/>
        </authorList>
    </citation>
    <scope>NUCLEOTIDE SEQUENCE</scope>
</reference>
<dbReference type="PROSITE" id="PS50280">
    <property type="entry name" value="SET"/>
    <property type="match status" value="1"/>
</dbReference>
<dbReference type="AlphaFoldDB" id="A0A3B0ZWX0"/>
<evidence type="ECO:0000259" key="1">
    <source>
        <dbReference type="PROSITE" id="PS50280"/>
    </source>
</evidence>
<dbReference type="Pfam" id="PF00856">
    <property type="entry name" value="SET"/>
    <property type="match status" value="1"/>
</dbReference>
<organism evidence="2">
    <name type="scientific">hydrothermal vent metagenome</name>
    <dbReference type="NCBI Taxonomy" id="652676"/>
    <lineage>
        <taxon>unclassified sequences</taxon>
        <taxon>metagenomes</taxon>
        <taxon>ecological metagenomes</taxon>
    </lineage>
</organism>
<dbReference type="CDD" id="cd08161">
    <property type="entry name" value="SET"/>
    <property type="match status" value="1"/>
</dbReference>
<dbReference type="EMBL" id="UOFO01000060">
    <property type="protein sequence ID" value="VAW85096.1"/>
    <property type="molecule type" value="Genomic_DNA"/>
</dbReference>
<dbReference type="InterPro" id="IPR046341">
    <property type="entry name" value="SET_dom_sf"/>
</dbReference>
<name>A0A3B0ZWX0_9ZZZZ</name>
<protein>
    <recommendedName>
        <fullName evidence="1">SET domain-containing protein</fullName>
    </recommendedName>
</protein>
<dbReference type="SUPFAM" id="SSF82199">
    <property type="entry name" value="SET domain"/>
    <property type="match status" value="1"/>
</dbReference>
<dbReference type="Gene3D" id="2.170.270.10">
    <property type="entry name" value="SET domain"/>
    <property type="match status" value="1"/>
</dbReference>
<dbReference type="InterPro" id="IPR001214">
    <property type="entry name" value="SET_dom"/>
</dbReference>
<proteinExistence type="predicted"/>
<gene>
    <name evidence="2" type="ORF">MNBD_GAMMA16-2183</name>
</gene>
<feature type="domain" description="SET" evidence="1">
    <location>
        <begin position="21"/>
        <end position="113"/>
    </location>
</feature>
<sequence>MAILFRMNRFASLKLKKVSRDETCIKKSRIHGRGLFAKQKIEEGELIGHVSGIWTGKDGAHVLWLGENRAFRVHCNLRYINHCANPNAVYYDTREVIALHDINAGDEITHNYGWATR</sequence>
<accession>A0A3B0ZWX0</accession>
<dbReference type="SMART" id="SM00317">
    <property type="entry name" value="SET"/>
    <property type="match status" value="1"/>
</dbReference>
<evidence type="ECO:0000313" key="2">
    <source>
        <dbReference type="EMBL" id="VAW85096.1"/>
    </source>
</evidence>